<sequence>MTANYTSSSNKRGGGRKYNGSKGQSYTSYTPNASNYNYRGRGRGGRYTQNGTHNSISLEKPQYQLCGKFGHTTHVCYHRYDISYQNSSNSGTNSLNMNIRNQNNIPAMVASSNNLVDDNWYLDSGASHHLTQNVKNLTNSTPYPGIDKVTVGNGKHLSIFNTGSHRLVSNSRSFQLRKVFYAPFISANLISVAKFC</sequence>
<keyword evidence="2" id="KW-1185">Reference proteome</keyword>
<evidence type="ECO:0000313" key="2">
    <source>
        <dbReference type="Proteomes" id="UP000006729"/>
    </source>
</evidence>
<accession>A0ACC0T084</accession>
<gene>
    <name evidence="1" type="ORF">POPTR_005G161366v4</name>
</gene>
<dbReference type="Proteomes" id="UP000006729">
    <property type="component" value="Chromosome 5"/>
</dbReference>
<proteinExistence type="predicted"/>
<evidence type="ECO:0000313" key="1">
    <source>
        <dbReference type="EMBL" id="KAI9394946.1"/>
    </source>
</evidence>
<protein>
    <submittedName>
        <fullName evidence="1">Uncharacterized protein</fullName>
    </submittedName>
</protein>
<organism evidence="1 2">
    <name type="scientific">Populus trichocarpa</name>
    <name type="common">Western balsam poplar</name>
    <name type="synonym">Populus balsamifera subsp. trichocarpa</name>
    <dbReference type="NCBI Taxonomy" id="3694"/>
    <lineage>
        <taxon>Eukaryota</taxon>
        <taxon>Viridiplantae</taxon>
        <taxon>Streptophyta</taxon>
        <taxon>Embryophyta</taxon>
        <taxon>Tracheophyta</taxon>
        <taxon>Spermatophyta</taxon>
        <taxon>Magnoliopsida</taxon>
        <taxon>eudicotyledons</taxon>
        <taxon>Gunneridae</taxon>
        <taxon>Pentapetalae</taxon>
        <taxon>rosids</taxon>
        <taxon>fabids</taxon>
        <taxon>Malpighiales</taxon>
        <taxon>Salicaceae</taxon>
        <taxon>Saliceae</taxon>
        <taxon>Populus</taxon>
    </lineage>
</organism>
<name>A0ACC0T084_POPTR</name>
<comment type="caution">
    <text evidence="1">The sequence shown here is derived from an EMBL/GenBank/DDBJ whole genome shotgun (WGS) entry which is preliminary data.</text>
</comment>
<reference evidence="1 2" key="1">
    <citation type="journal article" date="2006" name="Science">
        <title>The genome of black cottonwood, Populus trichocarpa (Torr. &amp; Gray).</title>
        <authorList>
            <person name="Tuskan G.A."/>
            <person name="Difazio S."/>
            <person name="Jansson S."/>
            <person name="Bohlmann J."/>
            <person name="Grigoriev I."/>
            <person name="Hellsten U."/>
            <person name="Putnam N."/>
            <person name="Ralph S."/>
            <person name="Rombauts S."/>
            <person name="Salamov A."/>
            <person name="Schein J."/>
            <person name="Sterck L."/>
            <person name="Aerts A."/>
            <person name="Bhalerao R.R."/>
            <person name="Bhalerao R.P."/>
            <person name="Blaudez D."/>
            <person name="Boerjan W."/>
            <person name="Brun A."/>
            <person name="Brunner A."/>
            <person name="Busov V."/>
            <person name="Campbell M."/>
            <person name="Carlson J."/>
            <person name="Chalot M."/>
            <person name="Chapman J."/>
            <person name="Chen G.L."/>
            <person name="Cooper D."/>
            <person name="Coutinho P.M."/>
            <person name="Couturier J."/>
            <person name="Covert S."/>
            <person name="Cronk Q."/>
            <person name="Cunningham R."/>
            <person name="Davis J."/>
            <person name="Degroeve S."/>
            <person name="Dejardin A."/>
            <person name="Depamphilis C."/>
            <person name="Detter J."/>
            <person name="Dirks B."/>
            <person name="Dubchak I."/>
            <person name="Duplessis S."/>
            <person name="Ehlting J."/>
            <person name="Ellis B."/>
            <person name="Gendler K."/>
            <person name="Goodstein D."/>
            <person name="Gribskov M."/>
            <person name="Grimwood J."/>
            <person name="Groover A."/>
            <person name="Gunter L."/>
            <person name="Hamberger B."/>
            <person name="Heinze B."/>
            <person name="Helariutta Y."/>
            <person name="Henrissat B."/>
            <person name="Holligan D."/>
            <person name="Holt R."/>
            <person name="Huang W."/>
            <person name="Islam-Faridi N."/>
            <person name="Jones S."/>
            <person name="Jones-Rhoades M."/>
            <person name="Jorgensen R."/>
            <person name="Joshi C."/>
            <person name="Kangasjarvi J."/>
            <person name="Karlsson J."/>
            <person name="Kelleher C."/>
            <person name="Kirkpatrick R."/>
            <person name="Kirst M."/>
            <person name="Kohler A."/>
            <person name="Kalluri U."/>
            <person name="Larimer F."/>
            <person name="Leebens-Mack J."/>
            <person name="Leple J.C."/>
            <person name="Locascio P."/>
            <person name="Lou Y."/>
            <person name="Lucas S."/>
            <person name="Martin F."/>
            <person name="Montanini B."/>
            <person name="Napoli C."/>
            <person name="Nelson D.R."/>
            <person name="Nelson C."/>
            <person name="Nieminen K."/>
            <person name="Nilsson O."/>
            <person name="Pereda V."/>
            <person name="Peter G."/>
            <person name="Philippe R."/>
            <person name="Pilate G."/>
            <person name="Poliakov A."/>
            <person name="Razumovskaya J."/>
            <person name="Richardson P."/>
            <person name="Rinaldi C."/>
            <person name="Ritland K."/>
            <person name="Rouze P."/>
            <person name="Ryaboy D."/>
            <person name="Schmutz J."/>
            <person name="Schrader J."/>
            <person name="Segerman B."/>
            <person name="Shin H."/>
            <person name="Siddiqui A."/>
            <person name="Sterky F."/>
            <person name="Terry A."/>
            <person name="Tsai C.J."/>
            <person name="Uberbacher E."/>
            <person name="Unneberg P."/>
            <person name="Vahala J."/>
            <person name="Wall K."/>
            <person name="Wessler S."/>
            <person name="Yang G."/>
            <person name="Yin T."/>
            <person name="Douglas C."/>
            <person name="Marra M."/>
            <person name="Sandberg G."/>
            <person name="Van de Peer Y."/>
            <person name="Rokhsar D."/>
        </authorList>
    </citation>
    <scope>NUCLEOTIDE SEQUENCE [LARGE SCALE GENOMIC DNA]</scope>
    <source>
        <strain evidence="2">cv. Nisqually</strain>
    </source>
</reference>
<dbReference type="EMBL" id="CM009294">
    <property type="protein sequence ID" value="KAI9394946.1"/>
    <property type="molecule type" value="Genomic_DNA"/>
</dbReference>